<reference evidence="2 3" key="1">
    <citation type="submission" date="2019-02" db="EMBL/GenBank/DDBJ databases">
        <title>Deep-cultivation of Planctomycetes and their phenomic and genomic characterization uncovers novel biology.</title>
        <authorList>
            <person name="Wiegand S."/>
            <person name="Jogler M."/>
            <person name="Boedeker C."/>
            <person name="Pinto D."/>
            <person name="Vollmers J."/>
            <person name="Rivas-Marin E."/>
            <person name="Kohn T."/>
            <person name="Peeters S.H."/>
            <person name="Heuer A."/>
            <person name="Rast P."/>
            <person name="Oberbeckmann S."/>
            <person name="Bunk B."/>
            <person name="Jeske O."/>
            <person name="Meyerdierks A."/>
            <person name="Storesund J.E."/>
            <person name="Kallscheuer N."/>
            <person name="Luecker S."/>
            <person name="Lage O.M."/>
            <person name="Pohl T."/>
            <person name="Merkel B.J."/>
            <person name="Hornburger P."/>
            <person name="Mueller R.-W."/>
            <person name="Bruemmer F."/>
            <person name="Labrenz M."/>
            <person name="Spormann A.M."/>
            <person name="Op den Camp H."/>
            <person name="Overmann J."/>
            <person name="Amann R."/>
            <person name="Jetten M.S.M."/>
            <person name="Mascher T."/>
            <person name="Medema M.H."/>
            <person name="Devos D.P."/>
            <person name="Kaster A.-K."/>
            <person name="Ovreas L."/>
            <person name="Rohde M."/>
            <person name="Galperin M.Y."/>
            <person name="Jogler C."/>
        </authorList>
    </citation>
    <scope>NUCLEOTIDE SEQUENCE [LARGE SCALE GENOMIC DNA]</scope>
    <source>
        <strain evidence="2 3">Poly30</strain>
    </source>
</reference>
<name>A0A518EQS6_9BACT</name>
<sequence length="92" mass="10791">MGKKKSEYWQSSDNDGDWSPSKSQRQRSRFRRSRKGPKGLGEVEYSDDDGYGMEDIGSEAWRYDSDEWEENFSESSLLDDEAPQKSKKRRRG</sequence>
<protein>
    <submittedName>
        <fullName evidence="2">Uncharacterized protein</fullName>
    </submittedName>
</protein>
<evidence type="ECO:0000313" key="3">
    <source>
        <dbReference type="Proteomes" id="UP000320390"/>
    </source>
</evidence>
<evidence type="ECO:0000256" key="1">
    <source>
        <dbReference type="SAM" id="MobiDB-lite"/>
    </source>
</evidence>
<dbReference type="AlphaFoldDB" id="A0A518EQS6"/>
<feature type="region of interest" description="Disordered" evidence="1">
    <location>
        <begin position="1"/>
        <end position="58"/>
    </location>
</feature>
<dbReference type="RefSeq" id="WP_145196620.1">
    <property type="nucleotide sequence ID" value="NZ_CP036434.1"/>
</dbReference>
<keyword evidence="3" id="KW-1185">Reference proteome</keyword>
<feature type="compositionally biased region" description="Acidic residues" evidence="1">
    <location>
        <begin position="70"/>
        <end position="81"/>
    </location>
</feature>
<dbReference type="Proteomes" id="UP000320390">
    <property type="component" value="Chromosome"/>
</dbReference>
<evidence type="ECO:0000313" key="2">
    <source>
        <dbReference type="EMBL" id="QDV06439.1"/>
    </source>
</evidence>
<dbReference type="EMBL" id="CP036434">
    <property type="protein sequence ID" value="QDV06439.1"/>
    <property type="molecule type" value="Genomic_DNA"/>
</dbReference>
<feature type="region of interest" description="Disordered" evidence="1">
    <location>
        <begin position="70"/>
        <end position="92"/>
    </location>
</feature>
<feature type="compositionally biased region" description="Basic residues" evidence="1">
    <location>
        <begin position="24"/>
        <end position="37"/>
    </location>
</feature>
<accession>A0A518EQS6</accession>
<proteinExistence type="predicted"/>
<organism evidence="2 3">
    <name type="scientific">Saltatorellus ferox</name>
    <dbReference type="NCBI Taxonomy" id="2528018"/>
    <lineage>
        <taxon>Bacteria</taxon>
        <taxon>Pseudomonadati</taxon>
        <taxon>Planctomycetota</taxon>
        <taxon>Planctomycetia</taxon>
        <taxon>Planctomycetia incertae sedis</taxon>
        <taxon>Saltatorellus</taxon>
    </lineage>
</organism>
<gene>
    <name evidence="2" type="ORF">Poly30_19480</name>
</gene>